<evidence type="ECO:0000259" key="3">
    <source>
        <dbReference type="Pfam" id="PF13708"/>
    </source>
</evidence>
<dbReference type="Gene3D" id="3.40.50.150">
    <property type="entry name" value="Vaccinia Virus protein VP39"/>
    <property type="match status" value="1"/>
</dbReference>
<dbReference type="GO" id="GO:0003676">
    <property type="term" value="F:nucleic acid binding"/>
    <property type="evidence" value="ECO:0007669"/>
    <property type="project" value="InterPro"/>
</dbReference>
<dbReference type="Pfam" id="PF13708">
    <property type="entry name" value="DUF4942"/>
    <property type="match status" value="1"/>
</dbReference>
<organism evidence="4 5">
    <name type="scientific">Aquipseudomonas alcaligenes</name>
    <name type="common">Pseudomonas alcaligenes</name>
    <dbReference type="NCBI Taxonomy" id="43263"/>
    <lineage>
        <taxon>Bacteria</taxon>
        <taxon>Pseudomonadati</taxon>
        <taxon>Pseudomonadota</taxon>
        <taxon>Gammaproteobacteria</taxon>
        <taxon>Pseudomonadales</taxon>
        <taxon>Pseudomonadaceae</taxon>
        <taxon>Aquipseudomonas</taxon>
    </lineage>
</organism>
<evidence type="ECO:0000313" key="4">
    <source>
        <dbReference type="EMBL" id="SIQ98978.1"/>
    </source>
</evidence>
<dbReference type="RefSeq" id="WP_076429264.1">
    <property type="nucleotide sequence ID" value="NZ_FTMP01000012.1"/>
</dbReference>
<dbReference type="SUPFAM" id="SSF53335">
    <property type="entry name" value="S-adenosyl-L-methionine-dependent methyltransferases"/>
    <property type="match status" value="1"/>
</dbReference>
<dbReference type="GO" id="GO:0032259">
    <property type="term" value="P:methylation"/>
    <property type="evidence" value="ECO:0007669"/>
    <property type="project" value="UniProtKB-KW"/>
</dbReference>
<dbReference type="AlphaFoldDB" id="A0A1N6X9F4"/>
<dbReference type="InterPro" id="IPR002052">
    <property type="entry name" value="DNA_methylase_N6_adenine_CS"/>
</dbReference>
<sequence length="579" mass="65843">MQHHHHNAHDNSQLVIEGDILDRFYAPVQFDSLTLLASEFNRLKERITEVHGVISQERVCGVLGYFFNGNSKDQYGHNASLRHLNSVTEVFQLDGALCELTAQFWDRALKQTDLMEYMPQARRSQWHEILNAWREHGYQRGKNPEMDMPEFTLDNLRATVQGLLARRAEFLAERVDGIFRGLSREHVTNVPEGFSKRMIMSRVFNEWGSTDSHSEGVIHDLRMVIAKFMGRDEPCRSSTGRLLSTARASRGEWIEADAGAFRIRAYQVGTAHLEVHPEMAYRLNSVLAYLHPAAIPESFRKRPTRSKTKGNNFATKPLFERPFSNAVAAVLATVEPYKKVVKSENFRREYDHIPVRNAIGVPYYERDRSKHLIAEVDNVMQALGGVLTNCAVNPRSQYWQFDYDALDLIREVAALGYIPDHKSHQFYPTPAPVAQRLVDWLEISLLDTLCEPQAGQGGIADYLPKDRTRCVEISPLHCDILRKKGHNVTEADFLTWKPGMEFSVIAMNPPFSEGRWQEHLKHASTLVAERGRIGAVLPLSARRQAAELLPGFDLEFSEPIDNAFTGTSISVLLVKAIKR</sequence>
<accession>A0A1N6X9F4</accession>
<dbReference type="InterPro" id="IPR031339">
    <property type="entry name" value="DUF4942"/>
</dbReference>
<reference evidence="4 5" key="1">
    <citation type="submission" date="2017-01" db="EMBL/GenBank/DDBJ databases">
        <authorList>
            <person name="Mah S.A."/>
            <person name="Swanson W.J."/>
            <person name="Moy G.W."/>
            <person name="Vacquier V.D."/>
        </authorList>
    </citation>
    <scope>NUCLEOTIDE SEQUENCE [LARGE SCALE GENOMIC DNA]</scope>
    <source>
        <strain evidence="4 5">RU36E</strain>
    </source>
</reference>
<dbReference type="InterPro" id="IPR029063">
    <property type="entry name" value="SAM-dependent_MTases_sf"/>
</dbReference>
<dbReference type="Proteomes" id="UP000185841">
    <property type="component" value="Unassembled WGS sequence"/>
</dbReference>
<evidence type="ECO:0000256" key="2">
    <source>
        <dbReference type="ARBA" id="ARBA00022679"/>
    </source>
</evidence>
<dbReference type="EMBL" id="FTMP01000012">
    <property type="protein sequence ID" value="SIQ98978.1"/>
    <property type="molecule type" value="Genomic_DNA"/>
</dbReference>
<keyword evidence="1" id="KW-0489">Methyltransferase</keyword>
<dbReference type="GO" id="GO:0008168">
    <property type="term" value="F:methyltransferase activity"/>
    <property type="evidence" value="ECO:0007669"/>
    <property type="project" value="UniProtKB-KW"/>
</dbReference>
<evidence type="ECO:0000313" key="5">
    <source>
        <dbReference type="Proteomes" id="UP000185841"/>
    </source>
</evidence>
<dbReference type="PROSITE" id="PS00092">
    <property type="entry name" value="N6_MTASE"/>
    <property type="match status" value="1"/>
</dbReference>
<gene>
    <name evidence="4" type="ORF">SAMN05878282_11238</name>
</gene>
<name>A0A1N6X9F4_AQUAC</name>
<feature type="domain" description="DUF4942" evidence="3">
    <location>
        <begin position="99"/>
        <end position="289"/>
    </location>
</feature>
<protein>
    <recommendedName>
        <fullName evidence="3">DUF4942 domain-containing protein</fullName>
    </recommendedName>
</protein>
<evidence type="ECO:0000256" key="1">
    <source>
        <dbReference type="ARBA" id="ARBA00022603"/>
    </source>
</evidence>
<keyword evidence="2" id="KW-0808">Transferase</keyword>
<proteinExistence type="predicted"/>